<evidence type="ECO:0000256" key="4">
    <source>
        <dbReference type="ARBA" id="ARBA00022519"/>
    </source>
</evidence>
<dbReference type="RefSeq" id="WP_211856997.1">
    <property type="nucleotide sequence ID" value="NZ_JAAGBB010000071.1"/>
</dbReference>
<dbReference type="PROSITE" id="PS00630">
    <property type="entry name" value="IMP_2"/>
    <property type="match status" value="1"/>
</dbReference>
<comment type="similarity">
    <text evidence="2 9">Belongs to the inositol monophosphatase superfamily. CysQ family.</text>
</comment>
<feature type="binding site" evidence="9">
    <location>
        <position position="71"/>
    </location>
    <ligand>
        <name>Mg(2+)</name>
        <dbReference type="ChEBI" id="CHEBI:18420"/>
        <label>1</label>
    </ligand>
</feature>
<feature type="binding site" evidence="9">
    <location>
        <position position="90"/>
    </location>
    <ligand>
        <name>Mg(2+)</name>
        <dbReference type="ChEBI" id="CHEBI:18420"/>
        <label>1</label>
    </ligand>
</feature>
<comment type="cofactor">
    <cofactor evidence="9">
        <name>Mg(2+)</name>
        <dbReference type="ChEBI" id="CHEBI:18420"/>
    </cofactor>
</comment>
<evidence type="ECO:0000256" key="7">
    <source>
        <dbReference type="ARBA" id="ARBA00022842"/>
    </source>
</evidence>
<sequence length="257" mass="26972">MPSIPTDAALLDLAVSLAERAAAAILAVKRAGFAVERKRDTSPVTKADRIAEALIVEGLRAAVPAIPVVAEEEVAAGIVTVPGDVYWLVDPLDGTREFATGRPHYTVNIGLVRGGRPVLGAVAVPETGEVFGGRVGAPAFKRDAAGQRAIAVRRPPQEGLVVMGSRHYAGDPRIAEFLQGRKVARIENIGSAVKVLRVAEGVADLHPRFVPTMEWDTAAPQAVLEAAGGSLRLWDGGVMPYGKPGWENPPYVVTGAA</sequence>
<dbReference type="PANTHER" id="PTHR43028">
    <property type="entry name" value="3'(2'),5'-BISPHOSPHATE NUCLEOTIDASE 1"/>
    <property type="match status" value="1"/>
</dbReference>
<dbReference type="PRINTS" id="PR00377">
    <property type="entry name" value="IMPHPHTASES"/>
</dbReference>
<evidence type="ECO:0000256" key="5">
    <source>
        <dbReference type="ARBA" id="ARBA00022723"/>
    </source>
</evidence>
<organism evidence="10 11">
    <name type="scientific">Plastoroseomonas hellenica</name>
    <dbReference type="NCBI Taxonomy" id="2687306"/>
    <lineage>
        <taxon>Bacteria</taxon>
        <taxon>Pseudomonadati</taxon>
        <taxon>Pseudomonadota</taxon>
        <taxon>Alphaproteobacteria</taxon>
        <taxon>Acetobacterales</taxon>
        <taxon>Acetobacteraceae</taxon>
        <taxon>Plastoroseomonas</taxon>
    </lineage>
</organism>
<dbReference type="Proteomes" id="UP001196870">
    <property type="component" value="Unassembled WGS sequence"/>
</dbReference>
<gene>
    <name evidence="9" type="primary">cysQ</name>
    <name evidence="10" type="ORF">GXW71_31145</name>
</gene>
<evidence type="ECO:0000313" key="11">
    <source>
        <dbReference type="Proteomes" id="UP001196870"/>
    </source>
</evidence>
<dbReference type="Gene3D" id="3.30.540.10">
    <property type="entry name" value="Fructose-1,6-Bisphosphatase, subunit A, domain 1"/>
    <property type="match status" value="1"/>
</dbReference>
<comment type="function">
    <text evidence="9">Converts adenosine-3',5'-bisphosphate (PAP) to AMP.</text>
</comment>
<evidence type="ECO:0000256" key="8">
    <source>
        <dbReference type="ARBA" id="ARBA00023136"/>
    </source>
</evidence>
<evidence type="ECO:0000256" key="3">
    <source>
        <dbReference type="ARBA" id="ARBA00022475"/>
    </source>
</evidence>
<comment type="subcellular location">
    <subcellularLocation>
        <location evidence="9">Cell inner membrane</location>
        <topology evidence="9">Peripheral membrane protein</topology>
        <orientation evidence="9">Cytoplasmic side</orientation>
    </subcellularLocation>
</comment>
<keyword evidence="6 9" id="KW-0378">Hydrolase</keyword>
<dbReference type="InterPro" id="IPR000760">
    <property type="entry name" value="Inositol_monophosphatase-like"/>
</dbReference>
<evidence type="ECO:0000256" key="9">
    <source>
        <dbReference type="HAMAP-Rule" id="MF_02095"/>
    </source>
</evidence>
<comment type="caution">
    <text evidence="10">The sequence shown here is derived from an EMBL/GenBank/DDBJ whole genome shotgun (WGS) entry which is preliminary data.</text>
</comment>
<dbReference type="SUPFAM" id="SSF56655">
    <property type="entry name" value="Carbohydrate phosphatase"/>
    <property type="match status" value="1"/>
</dbReference>
<feature type="binding site" evidence="9">
    <location>
        <position position="71"/>
    </location>
    <ligand>
        <name>substrate</name>
    </ligand>
</feature>
<dbReference type="CDD" id="cd01638">
    <property type="entry name" value="CysQ"/>
    <property type="match status" value="1"/>
</dbReference>
<accession>A0ABS5F8H6</accession>
<reference evidence="11" key="1">
    <citation type="journal article" date="2021" name="Syst. Appl. Microbiol.">
        <title>Roseomonas hellenica sp. nov., isolated from roots of wild-growing Alkanna tinctoria.</title>
        <authorList>
            <person name="Rat A."/>
            <person name="Naranjo H.D."/>
            <person name="Lebbe L."/>
            <person name="Cnockaert M."/>
            <person name="Krigas N."/>
            <person name="Grigoriadou K."/>
            <person name="Maloupa E."/>
            <person name="Willems A."/>
        </authorList>
    </citation>
    <scope>NUCLEOTIDE SEQUENCE [LARGE SCALE GENOMIC DNA]</scope>
    <source>
        <strain evidence="11">LMG 31523</strain>
    </source>
</reference>
<dbReference type="InterPro" id="IPR006240">
    <property type="entry name" value="CysQ"/>
</dbReference>
<dbReference type="HAMAP" id="MF_02095">
    <property type="entry name" value="CysQ"/>
    <property type="match status" value="1"/>
</dbReference>
<keyword evidence="5 9" id="KW-0479">Metal-binding</keyword>
<feature type="binding site" evidence="9">
    <location>
        <begin position="92"/>
        <end position="95"/>
    </location>
    <ligand>
        <name>substrate</name>
    </ligand>
</feature>
<feature type="binding site" evidence="9">
    <location>
        <position position="216"/>
    </location>
    <ligand>
        <name>substrate</name>
    </ligand>
</feature>
<dbReference type="InterPro" id="IPR020550">
    <property type="entry name" value="Inositol_monophosphatase_CS"/>
</dbReference>
<keyword evidence="4 9" id="KW-0997">Cell inner membrane</keyword>
<dbReference type="EC" id="3.1.3.7" evidence="9"/>
<protein>
    <recommendedName>
        <fullName evidence="9">3'(2'),5'-bisphosphate nucleotidase CysQ</fullName>
        <ecNumber evidence="9">3.1.3.7</ecNumber>
    </recommendedName>
    <alternativeName>
        <fullName evidence="9">3'(2'),5-bisphosphonucleoside 3'(2')-phosphohydrolase</fullName>
    </alternativeName>
    <alternativeName>
        <fullName evidence="9">3'-phosphoadenosine 5'-phosphate phosphatase</fullName>
        <shortName evidence="9">PAP phosphatase</shortName>
    </alternativeName>
</protein>
<dbReference type="InterPro" id="IPR050725">
    <property type="entry name" value="CysQ/Inositol_MonoPase"/>
</dbReference>
<evidence type="ECO:0000313" key="10">
    <source>
        <dbReference type="EMBL" id="MBR0668847.1"/>
    </source>
</evidence>
<dbReference type="Gene3D" id="3.40.190.80">
    <property type="match status" value="1"/>
</dbReference>
<proteinExistence type="inferred from homology"/>
<feature type="binding site" evidence="9">
    <location>
        <position position="92"/>
    </location>
    <ligand>
        <name>Mg(2+)</name>
        <dbReference type="ChEBI" id="CHEBI:18420"/>
        <label>1</label>
    </ligand>
</feature>
<feature type="binding site" evidence="9">
    <location>
        <position position="93"/>
    </location>
    <ligand>
        <name>Mg(2+)</name>
        <dbReference type="ChEBI" id="CHEBI:18420"/>
        <label>2</label>
    </ligand>
</feature>
<dbReference type="InterPro" id="IPR020583">
    <property type="entry name" value="Inositol_monoP_metal-BS"/>
</dbReference>
<dbReference type="PROSITE" id="PS00629">
    <property type="entry name" value="IMP_1"/>
    <property type="match status" value="1"/>
</dbReference>
<keyword evidence="7 9" id="KW-0460">Magnesium</keyword>
<feature type="binding site" evidence="9">
    <location>
        <position position="216"/>
    </location>
    <ligand>
        <name>Mg(2+)</name>
        <dbReference type="ChEBI" id="CHEBI:18420"/>
        <label>2</label>
    </ligand>
</feature>
<evidence type="ECO:0000256" key="6">
    <source>
        <dbReference type="ARBA" id="ARBA00022801"/>
    </source>
</evidence>
<keyword evidence="8 9" id="KW-0472">Membrane</keyword>
<keyword evidence="11" id="KW-1185">Reference proteome</keyword>
<name>A0ABS5F8H6_9PROT</name>
<dbReference type="EMBL" id="JAAGBB010000071">
    <property type="protein sequence ID" value="MBR0668847.1"/>
    <property type="molecule type" value="Genomic_DNA"/>
</dbReference>
<evidence type="ECO:0000256" key="2">
    <source>
        <dbReference type="ARBA" id="ARBA00005289"/>
    </source>
</evidence>
<comment type="catalytic activity">
    <reaction evidence="1 9">
        <text>adenosine 3',5'-bisphosphate + H2O = AMP + phosphate</text>
        <dbReference type="Rhea" id="RHEA:10040"/>
        <dbReference type="ChEBI" id="CHEBI:15377"/>
        <dbReference type="ChEBI" id="CHEBI:43474"/>
        <dbReference type="ChEBI" id="CHEBI:58343"/>
        <dbReference type="ChEBI" id="CHEBI:456215"/>
        <dbReference type="EC" id="3.1.3.7"/>
    </reaction>
</comment>
<keyword evidence="3 9" id="KW-1003">Cell membrane</keyword>
<feature type="binding site" evidence="9">
    <location>
        <position position="90"/>
    </location>
    <ligand>
        <name>Mg(2+)</name>
        <dbReference type="ChEBI" id="CHEBI:18420"/>
        <label>2</label>
    </ligand>
</feature>
<dbReference type="Pfam" id="PF00459">
    <property type="entry name" value="Inositol_P"/>
    <property type="match status" value="1"/>
</dbReference>
<dbReference type="PANTHER" id="PTHR43028:SF5">
    <property type="entry name" value="3'(2'),5'-BISPHOSPHATE NUCLEOTIDASE 1"/>
    <property type="match status" value="1"/>
</dbReference>
<evidence type="ECO:0000256" key="1">
    <source>
        <dbReference type="ARBA" id="ARBA00001625"/>
    </source>
</evidence>